<sequence>MSEPVFVMRSPGQAIKFALAAAFLVFLLVITYVDSAAVATYQPILIAGGALAIAASLWLLPRIEASPAGIMIVNALRNEVLDWAHVSGFDRKYALTILTNDDERIVSTAFPSGGGLSAGISQLRGDRQAAEPVRWHSQGRHTIRVSQSQALQILERLEEASARAQQPGHRRSIWNTQSLALIVGGTTVSTAGFALLL</sequence>
<gene>
    <name evidence="3" type="ORF">J2S70_001008</name>
</gene>
<keyword evidence="1" id="KW-0472">Membrane</keyword>
<accession>A0ABT9NG97</accession>
<dbReference type="InterPro" id="IPR019692">
    <property type="entry name" value="CFP-6_PH"/>
</dbReference>
<feature type="transmembrane region" description="Helical" evidence="1">
    <location>
        <begin position="45"/>
        <end position="61"/>
    </location>
</feature>
<evidence type="ECO:0000259" key="2">
    <source>
        <dbReference type="Pfam" id="PF10756"/>
    </source>
</evidence>
<reference evidence="3 4" key="1">
    <citation type="submission" date="2023-07" db="EMBL/GenBank/DDBJ databases">
        <title>Sequencing the genomes of 1000 actinobacteria strains.</title>
        <authorList>
            <person name="Klenk H.-P."/>
        </authorList>
    </citation>
    <scope>NUCLEOTIDE SEQUENCE [LARGE SCALE GENOMIC DNA]</scope>
    <source>
        <strain evidence="3 4">DSM 17163</strain>
    </source>
</reference>
<feature type="domain" description="Low molecular weight protein antigen 6 PH" evidence="2">
    <location>
        <begin position="61"/>
        <end position="110"/>
    </location>
</feature>
<keyword evidence="1" id="KW-0812">Transmembrane</keyword>
<feature type="transmembrane region" description="Helical" evidence="1">
    <location>
        <begin position="179"/>
        <end position="196"/>
    </location>
</feature>
<dbReference type="Proteomes" id="UP001243212">
    <property type="component" value="Unassembled WGS sequence"/>
</dbReference>
<evidence type="ECO:0000256" key="1">
    <source>
        <dbReference type="SAM" id="Phobius"/>
    </source>
</evidence>
<comment type="caution">
    <text evidence="3">The sequence shown here is derived from an EMBL/GenBank/DDBJ whole genome shotgun (WGS) entry which is preliminary data.</text>
</comment>
<evidence type="ECO:0000313" key="3">
    <source>
        <dbReference type="EMBL" id="MDP9806426.1"/>
    </source>
</evidence>
<proteinExistence type="predicted"/>
<evidence type="ECO:0000313" key="4">
    <source>
        <dbReference type="Proteomes" id="UP001243212"/>
    </source>
</evidence>
<protein>
    <recommendedName>
        <fullName evidence="2">Low molecular weight protein antigen 6 PH domain-containing protein</fullName>
    </recommendedName>
</protein>
<dbReference type="EMBL" id="JAUSQX010000001">
    <property type="protein sequence ID" value="MDP9806426.1"/>
    <property type="molecule type" value="Genomic_DNA"/>
</dbReference>
<dbReference type="Pfam" id="PF10756">
    <property type="entry name" value="bPH_6"/>
    <property type="match status" value="1"/>
</dbReference>
<dbReference type="RefSeq" id="WP_307682652.1">
    <property type="nucleotide sequence ID" value="NZ_JAUSQX010000001.1"/>
</dbReference>
<name>A0ABT9NG97_9ACTO</name>
<organism evidence="3 4">
    <name type="scientific">Trueperella bonasi</name>
    <dbReference type="NCBI Taxonomy" id="312286"/>
    <lineage>
        <taxon>Bacteria</taxon>
        <taxon>Bacillati</taxon>
        <taxon>Actinomycetota</taxon>
        <taxon>Actinomycetes</taxon>
        <taxon>Actinomycetales</taxon>
        <taxon>Actinomycetaceae</taxon>
        <taxon>Trueperella</taxon>
    </lineage>
</organism>
<keyword evidence="4" id="KW-1185">Reference proteome</keyword>
<keyword evidence="1" id="KW-1133">Transmembrane helix</keyword>